<keyword evidence="3" id="KW-1003">Cell membrane</keyword>
<feature type="domain" description="Major facilitator superfamily (MFS) profile" evidence="8">
    <location>
        <begin position="28"/>
        <end position="252"/>
    </location>
</feature>
<dbReference type="InterPro" id="IPR036259">
    <property type="entry name" value="MFS_trans_sf"/>
</dbReference>
<dbReference type="Pfam" id="PF05977">
    <property type="entry name" value="MFS_3"/>
    <property type="match status" value="1"/>
</dbReference>
<dbReference type="PANTHER" id="PTHR23513:SF6">
    <property type="entry name" value="MAJOR FACILITATOR SUPERFAMILY ASSOCIATED DOMAIN-CONTAINING PROTEIN"/>
    <property type="match status" value="1"/>
</dbReference>
<comment type="subcellular location">
    <subcellularLocation>
        <location evidence="1">Cell membrane</location>
        <topology evidence="1">Multi-pass membrane protein</topology>
    </subcellularLocation>
</comment>
<keyword evidence="4 7" id="KW-0812">Transmembrane</keyword>
<dbReference type="InterPro" id="IPR010290">
    <property type="entry name" value="TM_effector"/>
</dbReference>
<evidence type="ECO:0000256" key="1">
    <source>
        <dbReference type="ARBA" id="ARBA00004651"/>
    </source>
</evidence>
<feature type="non-terminal residue" evidence="9">
    <location>
        <position position="1"/>
    </location>
</feature>
<dbReference type="CDD" id="cd06173">
    <property type="entry name" value="MFS_MefA_like"/>
    <property type="match status" value="1"/>
</dbReference>
<feature type="transmembrane region" description="Helical" evidence="7">
    <location>
        <begin position="31"/>
        <end position="55"/>
    </location>
</feature>
<dbReference type="PROSITE" id="PS50850">
    <property type="entry name" value="MFS"/>
    <property type="match status" value="1"/>
</dbReference>
<accession>A0A382L0A6</accession>
<dbReference type="Gene3D" id="1.20.1250.20">
    <property type="entry name" value="MFS general substrate transporter like domains"/>
    <property type="match status" value="1"/>
</dbReference>
<keyword evidence="5 7" id="KW-1133">Transmembrane helix</keyword>
<feature type="transmembrane region" description="Helical" evidence="7">
    <location>
        <begin position="94"/>
        <end position="114"/>
    </location>
</feature>
<evidence type="ECO:0000256" key="5">
    <source>
        <dbReference type="ARBA" id="ARBA00022989"/>
    </source>
</evidence>
<protein>
    <recommendedName>
        <fullName evidence="8">Major facilitator superfamily (MFS) profile domain-containing protein</fullName>
    </recommendedName>
</protein>
<evidence type="ECO:0000256" key="3">
    <source>
        <dbReference type="ARBA" id="ARBA00022475"/>
    </source>
</evidence>
<evidence type="ECO:0000259" key="8">
    <source>
        <dbReference type="PROSITE" id="PS50850"/>
    </source>
</evidence>
<feature type="transmembrane region" description="Helical" evidence="7">
    <location>
        <begin position="120"/>
        <end position="138"/>
    </location>
</feature>
<feature type="transmembrane region" description="Helical" evidence="7">
    <location>
        <begin position="61"/>
        <end position="82"/>
    </location>
</feature>
<feature type="non-terminal residue" evidence="9">
    <location>
        <position position="252"/>
    </location>
</feature>
<dbReference type="SUPFAM" id="SSF103473">
    <property type="entry name" value="MFS general substrate transporter"/>
    <property type="match status" value="1"/>
</dbReference>
<keyword evidence="6 7" id="KW-0472">Membrane</keyword>
<gene>
    <name evidence="9" type="ORF">METZ01_LOCUS283222</name>
</gene>
<dbReference type="EMBL" id="UINC01084070">
    <property type="protein sequence ID" value="SVC30368.1"/>
    <property type="molecule type" value="Genomic_DNA"/>
</dbReference>
<dbReference type="GO" id="GO:0005886">
    <property type="term" value="C:plasma membrane"/>
    <property type="evidence" value="ECO:0007669"/>
    <property type="project" value="UniProtKB-SubCell"/>
</dbReference>
<name>A0A382L0A6_9ZZZZ</name>
<keyword evidence="2" id="KW-0813">Transport</keyword>
<evidence type="ECO:0000256" key="4">
    <source>
        <dbReference type="ARBA" id="ARBA00022692"/>
    </source>
</evidence>
<dbReference type="GO" id="GO:0022857">
    <property type="term" value="F:transmembrane transporter activity"/>
    <property type="evidence" value="ECO:0007669"/>
    <property type="project" value="InterPro"/>
</dbReference>
<dbReference type="AlphaFoldDB" id="A0A382L0A6"/>
<sequence length="252" mass="27530">VQPLDLNQTQTIPEVQDKSLFASLRVRDYRYLWLGMLGSAFAMNMQMIAQGWLVYEMTSSAIQLTWVTLSFMLPQVVFSLFGGVLADRINKKPVIGWAPIINGLASLFLAMIIFSGEVTFWHFISIGVLNGTVMALSIPARTAFIPEIVGEQLIFNAMAFNTAAWNLSRILGPALAGFMIAIFAAGNTTSSFGVGLVFLVLSLLYFMSGVSVLLIQHSGRPSSQARKSPWQDTLEGLRYVTGSARVGGLILL</sequence>
<dbReference type="InterPro" id="IPR020846">
    <property type="entry name" value="MFS_dom"/>
</dbReference>
<feature type="transmembrane region" description="Helical" evidence="7">
    <location>
        <begin position="192"/>
        <end position="215"/>
    </location>
</feature>
<reference evidence="9" key="1">
    <citation type="submission" date="2018-05" db="EMBL/GenBank/DDBJ databases">
        <authorList>
            <person name="Lanie J.A."/>
            <person name="Ng W.-L."/>
            <person name="Kazmierczak K.M."/>
            <person name="Andrzejewski T.M."/>
            <person name="Davidsen T.M."/>
            <person name="Wayne K.J."/>
            <person name="Tettelin H."/>
            <person name="Glass J.I."/>
            <person name="Rusch D."/>
            <person name="Podicherti R."/>
            <person name="Tsui H.-C.T."/>
            <person name="Winkler M.E."/>
        </authorList>
    </citation>
    <scope>NUCLEOTIDE SEQUENCE</scope>
</reference>
<dbReference type="PANTHER" id="PTHR23513">
    <property type="entry name" value="INTEGRAL MEMBRANE EFFLUX PROTEIN-RELATED"/>
    <property type="match status" value="1"/>
</dbReference>
<evidence type="ECO:0000256" key="2">
    <source>
        <dbReference type="ARBA" id="ARBA00022448"/>
    </source>
</evidence>
<evidence type="ECO:0000256" key="7">
    <source>
        <dbReference type="SAM" id="Phobius"/>
    </source>
</evidence>
<organism evidence="9">
    <name type="scientific">marine metagenome</name>
    <dbReference type="NCBI Taxonomy" id="408172"/>
    <lineage>
        <taxon>unclassified sequences</taxon>
        <taxon>metagenomes</taxon>
        <taxon>ecological metagenomes</taxon>
    </lineage>
</organism>
<proteinExistence type="predicted"/>
<evidence type="ECO:0000313" key="9">
    <source>
        <dbReference type="EMBL" id="SVC30368.1"/>
    </source>
</evidence>
<evidence type="ECO:0000256" key="6">
    <source>
        <dbReference type="ARBA" id="ARBA00023136"/>
    </source>
</evidence>
<feature type="transmembrane region" description="Helical" evidence="7">
    <location>
        <begin position="167"/>
        <end position="186"/>
    </location>
</feature>